<dbReference type="CDD" id="cd00093">
    <property type="entry name" value="HTH_XRE"/>
    <property type="match status" value="1"/>
</dbReference>
<sequence length="195" mass="21876">MEDERESTPDAEGPQGGMWHSGNSPEESIGRVLRELRKARGLSQEDVAKMMTMAGFSWRQTTVAKTEAAARPIRLDEAGALAFLFGLSINDMVGHASNTPREYRVESAYRVAFSMYLNTQLRVAEAKRRMEEADRDYRASLADLHALAGLYHEALQKFSEVFGEDLGELTERNLTEVKDRVAELWGNDGEHQEAP</sequence>
<gene>
    <name evidence="4" type="ORF">ACFQSB_11625</name>
</gene>
<keyword evidence="5" id="KW-1185">Reference proteome</keyword>
<evidence type="ECO:0000256" key="1">
    <source>
        <dbReference type="SAM" id="Coils"/>
    </source>
</evidence>
<evidence type="ECO:0000256" key="2">
    <source>
        <dbReference type="SAM" id="MobiDB-lite"/>
    </source>
</evidence>
<feature type="coiled-coil region" evidence="1">
    <location>
        <begin position="116"/>
        <end position="143"/>
    </location>
</feature>
<organism evidence="4 5">
    <name type="scientific">Sphaerisporangium rhizosphaerae</name>
    <dbReference type="NCBI Taxonomy" id="2269375"/>
    <lineage>
        <taxon>Bacteria</taxon>
        <taxon>Bacillati</taxon>
        <taxon>Actinomycetota</taxon>
        <taxon>Actinomycetes</taxon>
        <taxon>Streptosporangiales</taxon>
        <taxon>Streptosporangiaceae</taxon>
        <taxon>Sphaerisporangium</taxon>
    </lineage>
</organism>
<dbReference type="SUPFAM" id="SSF47413">
    <property type="entry name" value="lambda repressor-like DNA-binding domains"/>
    <property type="match status" value="1"/>
</dbReference>
<dbReference type="InterPro" id="IPR010982">
    <property type="entry name" value="Lambda_DNA-bd_dom_sf"/>
</dbReference>
<dbReference type="EMBL" id="JBHTCG010000006">
    <property type="protein sequence ID" value="MFC7382857.1"/>
    <property type="molecule type" value="Genomic_DNA"/>
</dbReference>
<dbReference type="SMART" id="SM00530">
    <property type="entry name" value="HTH_XRE"/>
    <property type="match status" value="1"/>
</dbReference>
<feature type="region of interest" description="Disordered" evidence="2">
    <location>
        <begin position="1"/>
        <end position="26"/>
    </location>
</feature>
<dbReference type="InterPro" id="IPR001387">
    <property type="entry name" value="Cro/C1-type_HTH"/>
</dbReference>
<dbReference type="Pfam" id="PF13560">
    <property type="entry name" value="HTH_31"/>
    <property type="match status" value="1"/>
</dbReference>
<dbReference type="RefSeq" id="WP_380826214.1">
    <property type="nucleotide sequence ID" value="NZ_JBHTCG010000006.1"/>
</dbReference>
<protein>
    <submittedName>
        <fullName evidence="4">Helix-turn-helix domain-containing protein</fullName>
    </submittedName>
</protein>
<name>A0ABW2P1N3_9ACTN</name>
<dbReference type="Proteomes" id="UP001596496">
    <property type="component" value="Unassembled WGS sequence"/>
</dbReference>
<evidence type="ECO:0000259" key="3">
    <source>
        <dbReference type="PROSITE" id="PS50943"/>
    </source>
</evidence>
<proteinExistence type="predicted"/>
<dbReference type="Gene3D" id="1.10.260.40">
    <property type="entry name" value="lambda repressor-like DNA-binding domains"/>
    <property type="match status" value="1"/>
</dbReference>
<feature type="domain" description="HTH cro/C1-type" evidence="3">
    <location>
        <begin position="33"/>
        <end position="92"/>
    </location>
</feature>
<evidence type="ECO:0000313" key="4">
    <source>
        <dbReference type="EMBL" id="MFC7382857.1"/>
    </source>
</evidence>
<accession>A0ABW2P1N3</accession>
<dbReference type="PROSITE" id="PS50943">
    <property type="entry name" value="HTH_CROC1"/>
    <property type="match status" value="1"/>
</dbReference>
<evidence type="ECO:0000313" key="5">
    <source>
        <dbReference type="Proteomes" id="UP001596496"/>
    </source>
</evidence>
<comment type="caution">
    <text evidence="4">The sequence shown here is derived from an EMBL/GenBank/DDBJ whole genome shotgun (WGS) entry which is preliminary data.</text>
</comment>
<keyword evidence="1" id="KW-0175">Coiled coil</keyword>
<reference evidence="5" key="1">
    <citation type="journal article" date="2019" name="Int. J. Syst. Evol. Microbiol.">
        <title>The Global Catalogue of Microorganisms (GCM) 10K type strain sequencing project: providing services to taxonomists for standard genome sequencing and annotation.</title>
        <authorList>
            <consortium name="The Broad Institute Genomics Platform"/>
            <consortium name="The Broad Institute Genome Sequencing Center for Infectious Disease"/>
            <person name="Wu L."/>
            <person name="Ma J."/>
        </authorList>
    </citation>
    <scope>NUCLEOTIDE SEQUENCE [LARGE SCALE GENOMIC DNA]</scope>
    <source>
        <strain evidence="5">CECT 7649</strain>
    </source>
</reference>